<comment type="caution">
    <text evidence="7">The sequence shown here is derived from an EMBL/GenBank/DDBJ whole genome shotgun (WGS) entry which is preliminary data.</text>
</comment>
<dbReference type="Gene3D" id="1.20.5.1930">
    <property type="match status" value="1"/>
</dbReference>
<dbReference type="InterPro" id="IPR035965">
    <property type="entry name" value="PAS-like_dom_sf"/>
</dbReference>
<keyword evidence="4" id="KW-0175">Coiled coil</keyword>
<dbReference type="PROSITE" id="PS50109">
    <property type="entry name" value="HIS_KIN"/>
    <property type="match status" value="1"/>
</dbReference>
<dbReference type="PANTHER" id="PTHR24421:SF59">
    <property type="entry name" value="OXYGEN SENSOR HISTIDINE KINASE NREB"/>
    <property type="match status" value="1"/>
</dbReference>
<dbReference type="PROSITE" id="PS50112">
    <property type="entry name" value="PAS"/>
    <property type="match status" value="1"/>
</dbReference>
<keyword evidence="3" id="KW-0902">Two-component regulatory system</keyword>
<dbReference type="GO" id="GO:0016020">
    <property type="term" value="C:membrane"/>
    <property type="evidence" value="ECO:0007669"/>
    <property type="project" value="InterPro"/>
</dbReference>
<evidence type="ECO:0000256" key="1">
    <source>
        <dbReference type="ARBA" id="ARBA00022679"/>
    </source>
</evidence>
<dbReference type="InterPro" id="IPR005467">
    <property type="entry name" value="His_kinase_dom"/>
</dbReference>
<dbReference type="PANTHER" id="PTHR24421">
    <property type="entry name" value="NITRATE/NITRITE SENSOR PROTEIN NARX-RELATED"/>
    <property type="match status" value="1"/>
</dbReference>
<dbReference type="Proteomes" id="UP000534388">
    <property type="component" value="Unassembled WGS sequence"/>
</dbReference>
<gene>
    <name evidence="7" type="ORF">H3H37_09055</name>
</gene>
<dbReference type="Gene3D" id="3.30.565.10">
    <property type="entry name" value="Histidine kinase-like ATPase, C-terminal domain"/>
    <property type="match status" value="1"/>
</dbReference>
<dbReference type="CDD" id="cd16917">
    <property type="entry name" value="HATPase_UhpB-NarQ-NarX-like"/>
    <property type="match status" value="1"/>
</dbReference>
<dbReference type="SUPFAM" id="SSF55874">
    <property type="entry name" value="ATPase domain of HSP90 chaperone/DNA topoisomerase II/histidine kinase"/>
    <property type="match status" value="1"/>
</dbReference>
<dbReference type="InterPro" id="IPR050482">
    <property type="entry name" value="Sensor_HK_TwoCompSys"/>
</dbReference>
<evidence type="ECO:0000259" key="6">
    <source>
        <dbReference type="PROSITE" id="PS50112"/>
    </source>
</evidence>
<evidence type="ECO:0000259" key="5">
    <source>
        <dbReference type="PROSITE" id="PS50109"/>
    </source>
</evidence>
<dbReference type="InterPro" id="IPR011712">
    <property type="entry name" value="Sig_transdc_His_kin_sub3_dim/P"/>
</dbReference>
<evidence type="ECO:0000313" key="8">
    <source>
        <dbReference type="Proteomes" id="UP000534388"/>
    </source>
</evidence>
<dbReference type="InterPro" id="IPR036890">
    <property type="entry name" value="HATPase_C_sf"/>
</dbReference>
<dbReference type="GO" id="GO:0000155">
    <property type="term" value="F:phosphorelay sensor kinase activity"/>
    <property type="evidence" value="ECO:0007669"/>
    <property type="project" value="InterPro"/>
</dbReference>
<feature type="domain" description="PAS" evidence="6">
    <location>
        <begin position="44"/>
        <end position="100"/>
    </location>
</feature>
<keyword evidence="8" id="KW-1185">Reference proteome</keyword>
<protein>
    <submittedName>
        <fullName evidence="7">PAS domain-containing sensor histidine kinase</fullName>
    </submittedName>
</protein>
<organism evidence="7 8">
    <name type="scientific">Rugamonas brunnea</name>
    <dbReference type="NCBI Taxonomy" id="2758569"/>
    <lineage>
        <taxon>Bacteria</taxon>
        <taxon>Pseudomonadati</taxon>
        <taxon>Pseudomonadota</taxon>
        <taxon>Betaproteobacteria</taxon>
        <taxon>Burkholderiales</taxon>
        <taxon>Oxalobacteraceae</taxon>
        <taxon>Telluria group</taxon>
        <taxon>Rugamonas</taxon>
    </lineage>
</organism>
<dbReference type="SMART" id="SM00091">
    <property type="entry name" value="PAS"/>
    <property type="match status" value="1"/>
</dbReference>
<dbReference type="NCBIfam" id="TIGR00229">
    <property type="entry name" value="sensory_box"/>
    <property type="match status" value="1"/>
</dbReference>
<sequence length="393" mass="43283">MPLTRKSPWPLALSALAAFLLLGARLARRLAAPLRQPRRLAAVAGNRSRSIIQHASDAIISTDDDQTIVLANPSAAAMFGTTVQAMEGASLQQFIPREQRALPDGPQLQYFGATGIRLRMKGRRASDYAVTGLKASGQLFPLEGSISSLTEDGRQIHTIILRDVTERKQVQQKLEQSYTQLRELSAALQTIREEERTHIARELHDDLGQLLATLRMDLTLLQQQPAANDAASKLLASMDDVLLSAITSLRRIASNLRPRALDEGGLFFALDSMRQDFVARHGIACTLDACEEELVFDDNYSTAIFRIVQEALTNIARHAQASEVTLQLHRRDRTLRIAIRDDGRGIAEQDMDKASSFGLIGMRERVWAIHGDIAITSNGGTHIDISMPLPAEA</sequence>
<feature type="domain" description="Histidine kinase" evidence="5">
    <location>
        <begin position="198"/>
        <end position="391"/>
    </location>
</feature>
<dbReference type="SUPFAM" id="SSF55785">
    <property type="entry name" value="PYP-like sensor domain (PAS domain)"/>
    <property type="match status" value="1"/>
</dbReference>
<dbReference type="Pfam" id="PF13426">
    <property type="entry name" value="PAS_9"/>
    <property type="match status" value="1"/>
</dbReference>
<evidence type="ECO:0000256" key="4">
    <source>
        <dbReference type="SAM" id="Coils"/>
    </source>
</evidence>
<dbReference type="GO" id="GO:0046983">
    <property type="term" value="F:protein dimerization activity"/>
    <property type="evidence" value="ECO:0007669"/>
    <property type="project" value="InterPro"/>
</dbReference>
<dbReference type="CDD" id="cd00130">
    <property type="entry name" value="PAS"/>
    <property type="match status" value="1"/>
</dbReference>
<dbReference type="EMBL" id="JACEZT010000004">
    <property type="protein sequence ID" value="MBA5637204.1"/>
    <property type="molecule type" value="Genomic_DNA"/>
</dbReference>
<keyword evidence="1" id="KW-0808">Transferase</keyword>
<accession>A0A7W2ERK1</accession>
<evidence type="ECO:0000256" key="3">
    <source>
        <dbReference type="ARBA" id="ARBA00023012"/>
    </source>
</evidence>
<dbReference type="Pfam" id="PF02518">
    <property type="entry name" value="HATPase_c"/>
    <property type="match status" value="1"/>
</dbReference>
<dbReference type="InterPro" id="IPR000014">
    <property type="entry name" value="PAS"/>
</dbReference>
<evidence type="ECO:0000313" key="7">
    <source>
        <dbReference type="EMBL" id="MBA5637204.1"/>
    </source>
</evidence>
<keyword evidence="2 7" id="KW-0418">Kinase</keyword>
<proteinExistence type="predicted"/>
<dbReference type="InterPro" id="IPR003594">
    <property type="entry name" value="HATPase_dom"/>
</dbReference>
<feature type="coiled-coil region" evidence="4">
    <location>
        <begin position="167"/>
        <end position="194"/>
    </location>
</feature>
<dbReference type="SMART" id="SM00387">
    <property type="entry name" value="HATPase_c"/>
    <property type="match status" value="1"/>
</dbReference>
<dbReference type="AlphaFoldDB" id="A0A7W2ERK1"/>
<evidence type="ECO:0000256" key="2">
    <source>
        <dbReference type="ARBA" id="ARBA00022777"/>
    </source>
</evidence>
<dbReference type="Pfam" id="PF07730">
    <property type="entry name" value="HisKA_3"/>
    <property type="match status" value="1"/>
</dbReference>
<name>A0A7W2ERK1_9BURK</name>
<dbReference type="RefSeq" id="WP_182161566.1">
    <property type="nucleotide sequence ID" value="NZ_JACEZT010000004.1"/>
</dbReference>
<dbReference type="Gene3D" id="3.30.450.20">
    <property type="entry name" value="PAS domain"/>
    <property type="match status" value="1"/>
</dbReference>
<reference evidence="7 8" key="1">
    <citation type="submission" date="2020-07" db="EMBL/GenBank/DDBJ databases">
        <title>Novel species isolated from subtropical streams in China.</title>
        <authorList>
            <person name="Lu H."/>
        </authorList>
    </citation>
    <scope>NUCLEOTIDE SEQUENCE [LARGE SCALE GENOMIC DNA]</scope>
    <source>
        <strain evidence="7 8">LX20W</strain>
    </source>
</reference>